<evidence type="ECO:0000256" key="1">
    <source>
        <dbReference type="ARBA" id="ARBA00022598"/>
    </source>
</evidence>
<accession>A0A645CY88</accession>
<dbReference type="GO" id="GO:0005737">
    <property type="term" value="C:cytoplasm"/>
    <property type="evidence" value="ECO:0007669"/>
    <property type="project" value="TreeGrafter"/>
</dbReference>
<protein>
    <submittedName>
        <fullName evidence="5">Bifunctional ligase/repressor BirA</fullName>
        <ecNumber evidence="5">6.3.4.15</ecNumber>
    </submittedName>
</protein>
<dbReference type="Pfam" id="PF03099">
    <property type="entry name" value="BPL_LplA_LipB"/>
    <property type="match status" value="1"/>
</dbReference>
<feature type="domain" description="BPL/LPL catalytic" evidence="4">
    <location>
        <begin position="34"/>
        <end position="159"/>
    </location>
</feature>
<evidence type="ECO:0000259" key="4">
    <source>
        <dbReference type="Pfam" id="PF03099"/>
    </source>
</evidence>
<reference evidence="5" key="1">
    <citation type="submission" date="2019-08" db="EMBL/GenBank/DDBJ databases">
        <authorList>
            <person name="Kucharzyk K."/>
            <person name="Murdoch R.W."/>
            <person name="Higgins S."/>
            <person name="Loffler F."/>
        </authorList>
    </citation>
    <scope>NUCLEOTIDE SEQUENCE</scope>
</reference>
<organism evidence="5">
    <name type="scientific">bioreactor metagenome</name>
    <dbReference type="NCBI Taxonomy" id="1076179"/>
    <lineage>
        <taxon>unclassified sequences</taxon>
        <taxon>metagenomes</taxon>
        <taxon>ecological metagenomes</taxon>
    </lineage>
</organism>
<dbReference type="InterPro" id="IPR003142">
    <property type="entry name" value="BPL_C"/>
</dbReference>
<sequence length="305" mass="32360">MSGSANRQPIRWPSEAIWQAVSATVPDFTVEVVPTIDSTNTELMRRARAGRCEPILLVTEEQTAGRGRLGRPWQSQEPELAQQAAEPQGPASLMMSLGLPIRPQTWSGLSLAVGVSVAGSLQPELPRAGSSMPRVGLKWPNDLWLEGDRKFGGILVETASFVAPQGLGGDHGNDNALRYVVVGIGLNVLPRPGDGMTTQPACLCEIDARWTAPEALAAIVPPLVQTLQQFERTGFAPFRQRFAERDLLQGRVVHLSNGDSGTARGVSDDGTLLVETAAGLQAVTSADISVRPVGQPLPGDGHTGA</sequence>
<dbReference type="CDD" id="cd16442">
    <property type="entry name" value="BPL"/>
    <property type="match status" value="1"/>
</dbReference>
<dbReference type="InterPro" id="IPR004143">
    <property type="entry name" value="BPL_LPL_catalytic"/>
</dbReference>
<dbReference type="PANTHER" id="PTHR12835:SF5">
    <property type="entry name" value="BIOTIN--PROTEIN LIGASE"/>
    <property type="match status" value="1"/>
</dbReference>
<evidence type="ECO:0000313" key="5">
    <source>
        <dbReference type="EMBL" id="MPM81798.1"/>
    </source>
</evidence>
<dbReference type="EC" id="6.3.4.15" evidence="5"/>
<dbReference type="InterPro" id="IPR045864">
    <property type="entry name" value="aa-tRNA-synth_II/BPL/LPL"/>
</dbReference>
<gene>
    <name evidence="5" type="primary">birA_40</name>
    <name evidence="5" type="ORF">SDC9_128855</name>
</gene>
<feature type="domain" description="Biotin protein ligase C-terminal" evidence="3">
    <location>
        <begin position="260"/>
        <end position="291"/>
    </location>
</feature>
<dbReference type="Gene3D" id="3.30.930.10">
    <property type="entry name" value="Bira Bifunctional Protein, Domain 2"/>
    <property type="match status" value="1"/>
</dbReference>
<evidence type="ECO:0000259" key="3">
    <source>
        <dbReference type="Pfam" id="PF02237"/>
    </source>
</evidence>
<dbReference type="NCBIfam" id="TIGR00121">
    <property type="entry name" value="birA_ligase"/>
    <property type="match status" value="1"/>
</dbReference>
<dbReference type="SUPFAM" id="SSF55681">
    <property type="entry name" value="Class II aaRS and biotin synthetases"/>
    <property type="match status" value="1"/>
</dbReference>
<keyword evidence="1 5" id="KW-0436">Ligase</keyword>
<dbReference type="Pfam" id="PF02237">
    <property type="entry name" value="BPL_C"/>
    <property type="match status" value="1"/>
</dbReference>
<proteinExistence type="predicted"/>
<evidence type="ECO:0000256" key="2">
    <source>
        <dbReference type="SAM" id="MobiDB-lite"/>
    </source>
</evidence>
<dbReference type="InterPro" id="IPR004408">
    <property type="entry name" value="Biotin_CoA_COase_ligase"/>
</dbReference>
<dbReference type="GO" id="GO:0004077">
    <property type="term" value="F:biotin--[biotin carboxyl-carrier protein] ligase activity"/>
    <property type="evidence" value="ECO:0007669"/>
    <property type="project" value="UniProtKB-EC"/>
</dbReference>
<dbReference type="EMBL" id="VSSQ01031045">
    <property type="protein sequence ID" value="MPM81798.1"/>
    <property type="molecule type" value="Genomic_DNA"/>
</dbReference>
<comment type="caution">
    <text evidence="5">The sequence shown here is derived from an EMBL/GenBank/DDBJ whole genome shotgun (WGS) entry which is preliminary data.</text>
</comment>
<name>A0A645CY88_9ZZZZ</name>
<dbReference type="Gene3D" id="2.30.30.100">
    <property type="match status" value="1"/>
</dbReference>
<feature type="region of interest" description="Disordered" evidence="2">
    <location>
        <begin position="66"/>
        <end position="88"/>
    </location>
</feature>
<dbReference type="PANTHER" id="PTHR12835">
    <property type="entry name" value="BIOTIN PROTEIN LIGASE"/>
    <property type="match status" value="1"/>
</dbReference>
<dbReference type="AlphaFoldDB" id="A0A645CY88"/>